<dbReference type="GO" id="GO:0005737">
    <property type="term" value="C:cytoplasm"/>
    <property type="evidence" value="ECO:0007669"/>
    <property type="project" value="TreeGrafter"/>
</dbReference>
<protein>
    <recommendedName>
        <fullName evidence="2 6">Superoxide dismutase</fullName>
        <ecNumber evidence="2 6">1.15.1.1</ecNumber>
    </recommendedName>
</protein>
<evidence type="ECO:0000256" key="2">
    <source>
        <dbReference type="ARBA" id="ARBA00012682"/>
    </source>
</evidence>
<dbReference type="Pfam" id="PF02777">
    <property type="entry name" value="Sod_Fe_C"/>
    <property type="match status" value="1"/>
</dbReference>
<evidence type="ECO:0000256" key="6">
    <source>
        <dbReference type="RuleBase" id="RU000414"/>
    </source>
</evidence>
<keyword evidence="4 6" id="KW-0560">Oxidoreductase</keyword>
<dbReference type="SUPFAM" id="SSF46609">
    <property type="entry name" value="Fe,Mn superoxide dismutase (SOD), N-terminal domain"/>
    <property type="match status" value="1"/>
</dbReference>
<feature type="binding site" evidence="5">
    <location>
        <position position="166"/>
    </location>
    <ligand>
        <name>Mn(2+)</name>
        <dbReference type="ChEBI" id="CHEBI:29035"/>
    </ligand>
</feature>
<dbReference type="InterPro" id="IPR019831">
    <property type="entry name" value="Mn/Fe_SOD_N"/>
</dbReference>
<dbReference type="InterPro" id="IPR036324">
    <property type="entry name" value="Mn/Fe_SOD_N_sf"/>
</dbReference>
<dbReference type="GO" id="GO:0046872">
    <property type="term" value="F:metal ion binding"/>
    <property type="evidence" value="ECO:0007669"/>
    <property type="project" value="UniProtKB-KW"/>
</dbReference>
<feature type="domain" description="Manganese/iron superoxide dismutase N-terminal" evidence="7">
    <location>
        <begin position="5"/>
        <end position="91"/>
    </location>
</feature>
<feature type="binding site" evidence="5">
    <location>
        <position position="170"/>
    </location>
    <ligand>
        <name>Mn(2+)</name>
        <dbReference type="ChEBI" id="CHEBI:29035"/>
    </ligand>
</feature>
<organism evidence="9 10">
    <name type="scientific">Candidatus Intestinimonas pullistercoris</name>
    <dbReference type="NCBI Taxonomy" id="2838623"/>
    <lineage>
        <taxon>Bacteria</taxon>
        <taxon>Bacillati</taxon>
        <taxon>Bacillota</taxon>
        <taxon>Clostridia</taxon>
        <taxon>Eubacteriales</taxon>
        <taxon>Intestinimonas</taxon>
    </lineage>
</organism>
<dbReference type="InterPro" id="IPR019832">
    <property type="entry name" value="Mn/Fe_SOD_C"/>
</dbReference>
<comment type="catalytic activity">
    <reaction evidence="6">
        <text>2 superoxide + 2 H(+) = H2O2 + O2</text>
        <dbReference type="Rhea" id="RHEA:20696"/>
        <dbReference type="ChEBI" id="CHEBI:15378"/>
        <dbReference type="ChEBI" id="CHEBI:15379"/>
        <dbReference type="ChEBI" id="CHEBI:16240"/>
        <dbReference type="ChEBI" id="CHEBI:18421"/>
        <dbReference type="EC" id="1.15.1.1"/>
    </reaction>
</comment>
<comment type="similarity">
    <text evidence="1 6">Belongs to the iron/manganese superoxide dismutase family.</text>
</comment>
<reference evidence="9" key="2">
    <citation type="submission" date="2021-04" db="EMBL/GenBank/DDBJ databases">
        <authorList>
            <person name="Gilroy R."/>
        </authorList>
    </citation>
    <scope>NUCLEOTIDE SEQUENCE</scope>
    <source>
        <strain evidence="9">CHK186-1790</strain>
    </source>
</reference>
<dbReference type="PANTHER" id="PTHR43595:SF2">
    <property type="entry name" value="SMALL RIBOSOMAL SUBUNIT PROTEIN MS42"/>
    <property type="match status" value="1"/>
</dbReference>
<reference evidence="9" key="1">
    <citation type="journal article" date="2021" name="PeerJ">
        <title>Extensive microbial diversity within the chicken gut microbiome revealed by metagenomics and culture.</title>
        <authorList>
            <person name="Gilroy R."/>
            <person name="Ravi A."/>
            <person name="Getino M."/>
            <person name="Pursley I."/>
            <person name="Horton D.L."/>
            <person name="Alikhan N.F."/>
            <person name="Baker D."/>
            <person name="Gharbi K."/>
            <person name="Hall N."/>
            <person name="Watson M."/>
            <person name="Adriaenssens E.M."/>
            <person name="Foster-Nyarko E."/>
            <person name="Jarju S."/>
            <person name="Secka A."/>
            <person name="Antonio M."/>
            <person name="Oren A."/>
            <person name="Chaudhuri R.R."/>
            <person name="La Ragione R."/>
            <person name="Hildebrand F."/>
            <person name="Pallen M.J."/>
        </authorList>
    </citation>
    <scope>NUCLEOTIDE SEQUENCE</scope>
    <source>
        <strain evidence="9">CHK186-1790</strain>
    </source>
</reference>
<dbReference type="InterPro" id="IPR001189">
    <property type="entry name" value="Mn/Fe_SOD"/>
</dbReference>
<dbReference type="PRINTS" id="PR01703">
    <property type="entry name" value="MNSODISMTASE"/>
</dbReference>
<gene>
    <name evidence="9" type="ORF">H9701_00650</name>
</gene>
<dbReference type="SUPFAM" id="SSF54719">
    <property type="entry name" value="Fe,Mn superoxide dismutase (SOD), C-terminal domain"/>
    <property type="match status" value="1"/>
</dbReference>
<evidence type="ECO:0000256" key="4">
    <source>
        <dbReference type="ARBA" id="ARBA00023002"/>
    </source>
</evidence>
<dbReference type="Gene3D" id="1.10.287.990">
    <property type="entry name" value="Fe,Mn superoxide dismutase (SOD) domain"/>
    <property type="match status" value="1"/>
</dbReference>
<evidence type="ECO:0000313" key="9">
    <source>
        <dbReference type="EMBL" id="HJC40047.1"/>
    </source>
</evidence>
<sequence>MPYPYELRPLPYAYDALCPEISDRTLHFHHGKHLQTYVDHLNKALADCPDCQKKSLEELLRDLDRIPESKRTAIRNNGGGVYNHYLYFDCMGCRGSTPAGNLSQAMARAFGSLEEWRVRMKEAALGQFGSGYAWLVADGDCALSVVKTPNQDCPLSQGLWPLLCVDVWEHAYYLDYQNRRGDYLDAWFGLINWDFVSNRYDIRRG</sequence>
<feature type="binding site" evidence="5">
    <location>
        <position position="29"/>
    </location>
    <ligand>
        <name>Mn(2+)</name>
        <dbReference type="ChEBI" id="CHEBI:29035"/>
    </ligand>
</feature>
<evidence type="ECO:0000259" key="7">
    <source>
        <dbReference type="Pfam" id="PF00081"/>
    </source>
</evidence>
<dbReference type="AlphaFoldDB" id="A0A9D2SYS2"/>
<evidence type="ECO:0000256" key="1">
    <source>
        <dbReference type="ARBA" id="ARBA00008714"/>
    </source>
</evidence>
<comment type="function">
    <text evidence="6">Destroys radicals which are normally produced within the cells and which are toxic to biological systems.</text>
</comment>
<feature type="binding site" evidence="5">
    <location>
        <position position="84"/>
    </location>
    <ligand>
        <name>Mn(2+)</name>
        <dbReference type="ChEBI" id="CHEBI:29035"/>
    </ligand>
</feature>
<keyword evidence="3 5" id="KW-0479">Metal-binding</keyword>
<dbReference type="PANTHER" id="PTHR43595">
    <property type="entry name" value="37S RIBOSOMAL PROTEIN S26, MITOCHONDRIAL"/>
    <property type="match status" value="1"/>
</dbReference>
<dbReference type="PROSITE" id="PS00088">
    <property type="entry name" value="SOD_MN"/>
    <property type="match status" value="1"/>
</dbReference>
<dbReference type="InterPro" id="IPR019833">
    <property type="entry name" value="Mn/Fe_SOD_BS"/>
</dbReference>
<dbReference type="Proteomes" id="UP000823882">
    <property type="component" value="Unassembled WGS sequence"/>
</dbReference>
<accession>A0A9D2SYS2</accession>
<dbReference type="EMBL" id="DWWJ01000010">
    <property type="protein sequence ID" value="HJC40047.1"/>
    <property type="molecule type" value="Genomic_DNA"/>
</dbReference>
<evidence type="ECO:0000256" key="3">
    <source>
        <dbReference type="ARBA" id="ARBA00022723"/>
    </source>
</evidence>
<evidence type="ECO:0000256" key="5">
    <source>
        <dbReference type="PIRSR" id="PIRSR000349-1"/>
    </source>
</evidence>
<proteinExistence type="inferred from homology"/>
<dbReference type="GO" id="GO:0004784">
    <property type="term" value="F:superoxide dismutase activity"/>
    <property type="evidence" value="ECO:0007669"/>
    <property type="project" value="UniProtKB-EC"/>
</dbReference>
<dbReference type="Gene3D" id="3.55.40.20">
    <property type="entry name" value="Iron/manganese superoxide dismutase, C-terminal domain"/>
    <property type="match status" value="1"/>
</dbReference>
<evidence type="ECO:0000259" key="8">
    <source>
        <dbReference type="Pfam" id="PF02777"/>
    </source>
</evidence>
<comment type="caution">
    <text evidence="9">The sequence shown here is derived from an EMBL/GenBank/DDBJ whole genome shotgun (WGS) entry which is preliminary data.</text>
</comment>
<dbReference type="InterPro" id="IPR036314">
    <property type="entry name" value="SOD_C_sf"/>
</dbReference>
<feature type="domain" description="Manganese/iron superoxide dismutase C-terminal" evidence="8">
    <location>
        <begin position="98"/>
        <end position="199"/>
    </location>
</feature>
<evidence type="ECO:0000313" key="10">
    <source>
        <dbReference type="Proteomes" id="UP000823882"/>
    </source>
</evidence>
<name>A0A9D2SYS2_9FIRM</name>
<dbReference type="EC" id="1.15.1.1" evidence="2 6"/>
<dbReference type="Pfam" id="PF00081">
    <property type="entry name" value="Sod_Fe_N"/>
    <property type="match status" value="1"/>
</dbReference>
<dbReference type="PIRSF" id="PIRSF000349">
    <property type="entry name" value="SODismutase"/>
    <property type="match status" value="1"/>
</dbReference>